<dbReference type="SUPFAM" id="SSF51905">
    <property type="entry name" value="FAD/NAD(P)-binding domain"/>
    <property type="match status" value="1"/>
</dbReference>
<dbReference type="PANTHER" id="PTHR13847:SF281">
    <property type="entry name" value="FAD DEPENDENT OXIDOREDUCTASE DOMAIN-CONTAINING PROTEIN"/>
    <property type="match status" value="1"/>
</dbReference>
<organism evidence="2 3">
    <name type="scientific">Dinghuibacter silviterrae</name>
    <dbReference type="NCBI Taxonomy" id="1539049"/>
    <lineage>
        <taxon>Bacteria</taxon>
        <taxon>Pseudomonadati</taxon>
        <taxon>Bacteroidota</taxon>
        <taxon>Chitinophagia</taxon>
        <taxon>Chitinophagales</taxon>
        <taxon>Chitinophagaceae</taxon>
        <taxon>Dinghuibacter</taxon>
    </lineage>
</organism>
<dbReference type="Gene3D" id="3.30.9.10">
    <property type="entry name" value="D-Amino Acid Oxidase, subunit A, domain 2"/>
    <property type="match status" value="1"/>
</dbReference>
<sequence>MAMENATFSIWEKESYLGPRDVVIVGGGLVGLWSAWFLKQAHPALTVTLLERGLLPSGASTRNAGFACFGSPSEILADMALSGRDAALALVDMRFRGLEMMRRLLPDAVTGFEACGGYECFTSASVLDRLDALNADLREITGVYPVFSPADERLASLGLTGFDHLIANPLEGALHSGQLVRALTARVQDLGVTCLTGVTVQGWDEGPTGVRVRTDRSFSLEAGRLLLCTNGFTKELLSVDVTPARGQVLVTAPIPGLKLRGTFHFDEGFYYFRHLGDRVLLGGARNRAFAEETTAVLETSPTIQGALEAFLRDHVPQAAGVPINHRWAGIMGMGAEKRPLLKAVSDKVFCAVRLSGVGVAISPLVGSQAADLVLGKA</sequence>
<dbReference type="PANTHER" id="PTHR13847">
    <property type="entry name" value="SARCOSINE DEHYDROGENASE-RELATED"/>
    <property type="match status" value="1"/>
</dbReference>
<comment type="caution">
    <text evidence="2">The sequence shown here is derived from an EMBL/GenBank/DDBJ whole genome shotgun (WGS) entry which is preliminary data.</text>
</comment>
<keyword evidence="3" id="KW-1185">Reference proteome</keyword>
<dbReference type="EMBL" id="SODV01000002">
    <property type="protein sequence ID" value="TDW96489.1"/>
    <property type="molecule type" value="Genomic_DNA"/>
</dbReference>
<evidence type="ECO:0000259" key="1">
    <source>
        <dbReference type="Pfam" id="PF01266"/>
    </source>
</evidence>
<dbReference type="InterPro" id="IPR036188">
    <property type="entry name" value="FAD/NAD-bd_sf"/>
</dbReference>
<proteinExistence type="predicted"/>
<dbReference type="RefSeq" id="WP_162852714.1">
    <property type="nucleotide sequence ID" value="NZ_SODV01000002.1"/>
</dbReference>
<dbReference type="Proteomes" id="UP000294498">
    <property type="component" value="Unassembled WGS sequence"/>
</dbReference>
<dbReference type="InterPro" id="IPR006076">
    <property type="entry name" value="FAD-dep_OxRdtase"/>
</dbReference>
<gene>
    <name evidence="2" type="ORF">EDB95_4320</name>
</gene>
<dbReference type="Pfam" id="PF01266">
    <property type="entry name" value="DAO"/>
    <property type="match status" value="1"/>
</dbReference>
<name>A0A4R8DFV1_9BACT</name>
<protein>
    <submittedName>
        <fullName evidence="2">Glycine/D-amino acid oxidase-like deaminating enzyme</fullName>
    </submittedName>
</protein>
<dbReference type="GO" id="GO:0005737">
    <property type="term" value="C:cytoplasm"/>
    <property type="evidence" value="ECO:0007669"/>
    <property type="project" value="TreeGrafter"/>
</dbReference>
<feature type="domain" description="FAD dependent oxidoreductase" evidence="1">
    <location>
        <begin position="21"/>
        <end position="372"/>
    </location>
</feature>
<dbReference type="Gene3D" id="3.50.50.60">
    <property type="entry name" value="FAD/NAD(P)-binding domain"/>
    <property type="match status" value="1"/>
</dbReference>
<accession>A0A4R8DFV1</accession>
<reference evidence="2 3" key="1">
    <citation type="submission" date="2019-03" db="EMBL/GenBank/DDBJ databases">
        <title>Genomic Encyclopedia of Type Strains, Phase IV (KMG-IV): sequencing the most valuable type-strain genomes for metagenomic binning, comparative biology and taxonomic classification.</title>
        <authorList>
            <person name="Goeker M."/>
        </authorList>
    </citation>
    <scope>NUCLEOTIDE SEQUENCE [LARGE SCALE GENOMIC DNA]</scope>
    <source>
        <strain evidence="2 3">DSM 100059</strain>
    </source>
</reference>
<evidence type="ECO:0000313" key="2">
    <source>
        <dbReference type="EMBL" id="TDW96489.1"/>
    </source>
</evidence>
<dbReference type="AlphaFoldDB" id="A0A4R8DFV1"/>
<evidence type="ECO:0000313" key="3">
    <source>
        <dbReference type="Proteomes" id="UP000294498"/>
    </source>
</evidence>